<gene>
    <name evidence="1" type="ORF">KAK03_22675</name>
</gene>
<accession>A0A941BJ05</accession>
<proteinExistence type="predicted"/>
<dbReference type="AlphaFoldDB" id="A0A941BJ05"/>
<dbReference type="Proteomes" id="UP000676246">
    <property type="component" value="Unassembled WGS sequence"/>
</dbReference>
<reference evidence="1 2" key="1">
    <citation type="submission" date="2021-04" db="EMBL/GenBank/DDBJ databases">
        <title>The genome sequence of Ideonella sp. 3Y2.</title>
        <authorList>
            <person name="Liu Y."/>
        </authorList>
    </citation>
    <scope>NUCLEOTIDE SEQUENCE [LARGE SCALE GENOMIC DNA]</scope>
    <source>
        <strain evidence="1 2">3Y2</strain>
    </source>
</reference>
<sequence>MLRHLVQALLAGWVLHSLWRVVAAPRHAVQVGTELGARCPAEAAFQVYMRVREFYLALSPAHLKYEMRGEHLGPDTVIDVWEQAGFQRVQHQYRVAALVPGRRMDLVSAQSQVRVLGLFRSTSRSEVSFRFDPDGPAACRLGLSICIVFPNAWRHLLARLFFTQAIWQRHAEQEMQALARVIQQRYRDQATAA</sequence>
<dbReference type="InterPro" id="IPR023393">
    <property type="entry name" value="START-like_dom_sf"/>
</dbReference>
<name>A0A941BJ05_9BURK</name>
<dbReference type="Gene3D" id="3.30.530.20">
    <property type="match status" value="1"/>
</dbReference>
<dbReference type="SUPFAM" id="SSF55961">
    <property type="entry name" value="Bet v1-like"/>
    <property type="match status" value="1"/>
</dbReference>
<keyword evidence="2" id="KW-1185">Reference proteome</keyword>
<organism evidence="1 2">
    <name type="scientific">Ideonella alba</name>
    <dbReference type="NCBI Taxonomy" id="2824118"/>
    <lineage>
        <taxon>Bacteria</taxon>
        <taxon>Pseudomonadati</taxon>
        <taxon>Pseudomonadota</taxon>
        <taxon>Betaproteobacteria</taxon>
        <taxon>Burkholderiales</taxon>
        <taxon>Sphaerotilaceae</taxon>
        <taxon>Ideonella</taxon>
    </lineage>
</organism>
<evidence type="ECO:0000313" key="1">
    <source>
        <dbReference type="EMBL" id="MBQ0933288.1"/>
    </source>
</evidence>
<comment type="caution">
    <text evidence="1">The sequence shown here is derived from an EMBL/GenBank/DDBJ whole genome shotgun (WGS) entry which is preliminary data.</text>
</comment>
<evidence type="ECO:0000313" key="2">
    <source>
        <dbReference type="Proteomes" id="UP000676246"/>
    </source>
</evidence>
<protein>
    <submittedName>
        <fullName evidence="1">Uncharacterized protein</fullName>
    </submittedName>
</protein>
<dbReference type="RefSeq" id="WP_210856956.1">
    <property type="nucleotide sequence ID" value="NZ_JAGQDD010000026.1"/>
</dbReference>
<dbReference type="EMBL" id="JAGQDD010000026">
    <property type="protein sequence ID" value="MBQ0933288.1"/>
    <property type="molecule type" value="Genomic_DNA"/>
</dbReference>